<dbReference type="PANTHER" id="PTHR36443:SF1">
    <property type="entry name" value="BSR5223 PROTEIN"/>
    <property type="match status" value="1"/>
</dbReference>
<sequence length="74" mass="8695">MPPSIGKILVFVGLGIAVLGLLFWFAGDKLNWFDRLPGDVRYESRNVRIYFPWVTMLLLSILFSLVMWLIRKFF</sequence>
<proteinExistence type="predicted"/>
<keyword evidence="3" id="KW-1185">Reference proteome</keyword>
<feature type="transmembrane region" description="Helical" evidence="1">
    <location>
        <begin position="47"/>
        <end position="70"/>
    </location>
</feature>
<gene>
    <name evidence="2" type="ORF">F0P94_02160</name>
</gene>
<keyword evidence="1" id="KW-0812">Transmembrane</keyword>
<dbReference type="PANTHER" id="PTHR36443">
    <property type="entry name" value="BSR5223 PROTEIN"/>
    <property type="match status" value="1"/>
</dbReference>
<organism evidence="2 3">
    <name type="scientific">Adhaeribacter soli</name>
    <dbReference type="NCBI Taxonomy" id="2607655"/>
    <lineage>
        <taxon>Bacteria</taxon>
        <taxon>Pseudomonadati</taxon>
        <taxon>Bacteroidota</taxon>
        <taxon>Cytophagia</taxon>
        <taxon>Cytophagales</taxon>
        <taxon>Hymenobacteraceae</taxon>
        <taxon>Adhaeribacter</taxon>
    </lineage>
</organism>
<keyword evidence="1" id="KW-1133">Transmembrane helix</keyword>
<feature type="transmembrane region" description="Helical" evidence="1">
    <location>
        <begin position="7"/>
        <end position="27"/>
    </location>
</feature>
<dbReference type="AlphaFoldDB" id="A0A5N1JA67"/>
<dbReference type="EMBL" id="VTWT01000001">
    <property type="protein sequence ID" value="KAA9345908.1"/>
    <property type="molecule type" value="Genomic_DNA"/>
</dbReference>
<accession>A0A5N1JA67</accession>
<reference evidence="2 3" key="1">
    <citation type="submission" date="2019-09" db="EMBL/GenBank/DDBJ databases">
        <title>Genome sequence of Adhaeribacter sp. M2.</title>
        <authorList>
            <person name="Srinivasan S."/>
        </authorList>
    </citation>
    <scope>NUCLEOTIDE SEQUENCE [LARGE SCALE GENOMIC DNA]</scope>
    <source>
        <strain evidence="2 3">M2</strain>
    </source>
</reference>
<dbReference type="Pfam" id="PF11146">
    <property type="entry name" value="DUF2905"/>
    <property type="match status" value="1"/>
</dbReference>
<dbReference type="RefSeq" id="WP_150902051.1">
    <property type="nucleotide sequence ID" value="NZ_VTWT01000001.1"/>
</dbReference>
<protein>
    <submittedName>
        <fullName evidence="2">DUF2905 domain-containing protein</fullName>
    </submittedName>
</protein>
<evidence type="ECO:0000313" key="2">
    <source>
        <dbReference type="EMBL" id="KAA9345908.1"/>
    </source>
</evidence>
<dbReference type="InterPro" id="IPR021320">
    <property type="entry name" value="DUF2905"/>
</dbReference>
<dbReference type="Proteomes" id="UP000326570">
    <property type="component" value="Unassembled WGS sequence"/>
</dbReference>
<evidence type="ECO:0000256" key="1">
    <source>
        <dbReference type="SAM" id="Phobius"/>
    </source>
</evidence>
<keyword evidence="1" id="KW-0472">Membrane</keyword>
<name>A0A5N1JA67_9BACT</name>
<comment type="caution">
    <text evidence="2">The sequence shown here is derived from an EMBL/GenBank/DDBJ whole genome shotgun (WGS) entry which is preliminary data.</text>
</comment>
<evidence type="ECO:0000313" key="3">
    <source>
        <dbReference type="Proteomes" id="UP000326570"/>
    </source>
</evidence>